<evidence type="ECO:0000256" key="4">
    <source>
        <dbReference type="ARBA" id="ARBA00023014"/>
    </source>
</evidence>
<name>A0ABV6MRD4_9PSEU</name>
<protein>
    <submittedName>
        <fullName evidence="6">Rieske (2Fe-2S) protein</fullName>
    </submittedName>
</protein>
<evidence type="ECO:0000256" key="3">
    <source>
        <dbReference type="ARBA" id="ARBA00023004"/>
    </source>
</evidence>
<keyword evidence="4" id="KW-0411">Iron-sulfur</keyword>
<evidence type="ECO:0000313" key="7">
    <source>
        <dbReference type="Proteomes" id="UP001589810"/>
    </source>
</evidence>
<sequence>MSRVRRVELFLPEHNTVLVGEDLYFTFATNGSVHLIASRCAHRGGPLHLGEVRADRLRCPWHGSTFKVDRLCARAVSVVQRGSTVIAYVPVPESTSDDLVAAHTLVFAR</sequence>
<dbReference type="InterPro" id="IPR017941">
    <property type="entry name" value="Rieske_2Fe-2S"/>
</dbReference>
<reference evidence="6 7" key="1">
    <citation type="submission" date="2024-09" db="EMBL/GenBank/DDBJ databases">
        <authorList>
            <person name="Sun Q."/>
            <person name="Mori K."/>
        </authorList>
    </citation>
    <scope>NUCLEOTIDE SEQUENCE [LARGE SCALE GENOMIC DNA]</scope>
    <source>
        <strain evidence="6 7">TBRC 1432</strain>
    </source>
</reference>
<keyword evidence="7" id="KW-1185">Reference proteome</keyword>
<dbReference type="SUPFAM" id="SSF50022">
    <property type="entry name" value="ISP domain"/>
    <property type="match status" value="1"/>
</dbReference>
<evidence type="ECO:0000256" key="2">
    <source>
        <dbReference type="ARBA" id="ARBA00022723"/>
    </source>
</evidence>
<dbReference type="PROSITE" id="PS51296">
    <property type="entry name" value="RIESKE"/>
    <property type="match status" value="1"/>
</dbReference>
<evidence type="ECO:0000313" key="6">
    <source>
        <dbReference type="EMBL" id="MFC0542652.1"/>
    </source>
</evidence>
<dbReference type="Gene3D" id="2.102.10.10">
    <property type="entry name" value="Rieske [2Fe-2S] iron-sulphur domain"/>
    <property type="match status" value="1"/>
</dbReference>
<evidence type="ECO:0000256" key="1">
    <source>
        <dbReference type="ARBA" id="ARBA00022714"/>
    </source>
</evidence>
<dbReference type="RefSeq" id="WP_273941068.1">
    <property type="nucleotide sequence ID" value="NZ_CP097263.1"/>
</dbReference>
<dbReference type="InterPro" id="IPR036922">
    <property type="entry name" value="Rieske_2Fe-2S_sf"/>
</dbReference>
<accession>A0ABV6MRD4</accession>
<evidence type="ECO:0000259" key="5">
    <source>
        <dbReference type="PROSITE" id="PS51296"/>
    </source>
</evidence>
<dbReference type="Pfam" id="PF00355">
    <property type="entry name" value="Rieske"/>
    <property type="match status" value="1"/>
</dbReference>
<organism evidence="6 7">
    <name type="scientific">Kutzneria chonburiensis</name>
    <dbReference type="NCBI Taxonomy" id="1483604"/>
    <lineage>
        <taxon>Bacteria</taxon>
        <taxon>Bacillati</taxon>
        <taxon>Actinomycetota</taxon>
        <taxon>Actinomycetes</taxon>
        <taxon>Pseudonocardiales</taxon>
        <taxon>Pseudonocardiaceae</taxon>
        <taxon>Kutzneria</taxon>
    </lineage>
</organism>
<keyword evidence="3" id="KW-0408">Iron</keyword>
<comment type="caution">
    <text evidence="6">The sequence shown here is derived from an EMBL/GenBank/DDBJ whole genome shotgun (WGS) entry which is preliminary data.</text>
</comment>
<dbReference type="CDD" id="cd03467">
    <property type="entry name" value="Rieske"/>
    <property type="match status" value="1"/>
</dbReference>
<gene>
    <name evidence="6" type="ORF">ACFFH7_14240</name>
</gene>
<feature type="domain" description="Rieske" evidence="5">
    <location>
        <begin position="2"/>
        <end position="87"/>
    </location>
</feature>
<dbReference type="Proteomes" id="UP001589810">
    <property type="component" value="Unassembled WGS sequence"/>
</dbReference>
<proteinExistence type="predicted"/>
<keyword evidence="2" id="KW-0479">Metal-binding</keyword>
<dbReference type="EMBL" id="JBHLUD010000004">
    <property type="protein sequence ID" value="MFC0542652.1"/>
    <property type="molecule type" value="Genomic_DNA"/>
</dbReference>
<keyword evidence="1" id="KW-0001">2Fe-2S</keyword>